<dbReference type="AlphaFoldDB" id="A0A2I3CDD3"/>
<accession>A0A2I3CDD3</accession>
<evidence type="ECO:0000313" key="1">
    <source>
        <dbReference type="EMBL" id="AGV18148.1"/>
    </source>
</evidence>
<name>A0A2I3CDD3_VIBAX</name>
<protein>
    <submittedName>
        <fullName evidence="1">Uncharacterized protein</fullName>
    </submittedName>
</protein>
<sequence length="53" mass="6002">MAVALKDIHHKYYPYSFLLSVMINRSVDIVLPELGILNSARTSAEYLCGLVFE</sequence>
<proteinExistence type="predicted"/>
<gene>
    <name evidence="1" type="ORF">N646_2336</name>
</gene>
<organism evidence="1 2">
    <name type="scientific">Vibrio alginolyticus (strain ATCC 17749 / DSM 2171 / NBRC 15630 / NCIMB 1903 / NCTC 12160 / XII-53)</name>
    <dbReference type="NCBI Taxonomy" id="1219076"/>
    <lineage>
        <taxon>Bacteria</taxon>
        <taxon>Pseudomonadati</taxon>
        <taxon>Pseudomonadota</taxon>
        <taxon>Gammaproteobacteria</taxon>
        <taxon>Vibrionales</taxon>
        <taxon>Vibrionaceae</taxon>
        <taxon>Vibrio</taxon>
    </lineage>
</organism>
<reference evidence="1 2" key="1">
    <citation type="journal article" date="2015" name="Genome Announc.">
        <title>Complete genome sequence of Vibrio alginolyticus ATCC 17749.</title>
        <authorList>
            <person name="Liu X.F."/>
            <person name="Cao Y."/>
            <person name="Zhang H.L."/>
            <person name="Chen Y.J."/>
            <person name="Hu C.J."/>
        </authorList>
    </citation>
    <scope>NUCLEOTIDE SEQUENCE [LARGE SCALE GENOMIC DNA]</scope>
    <source>
        <strain evidence="2">ATCC 17749 / DSM 2171 / NBRC 15630 / NCIMB 1903 / NCTC 12160 / XII-53</strain>
    </source>
</reference>
<dbReference type="KEGG" id="vag:N646_2336"/>
<evidence type="ECO:0000313" key="2">
    <source>
        <dbReference type="Proteomes" id="UP000016714"/>
    </source>
</evidence>
<dbReference type="HOGENOM" id="CLU_3067426_0_0_6"/>
<dbReference type="EMBL" id="CP006718">
    <property type="protein sequence ID" value="AGV18148.1"/>
    <property type="molecule type" value="Genomic_DNA"/>
</dbReference>
<dbReference type="Proteomes" id="UP000016714">
    <property type="component" value="Chromosome 1"/>
</dbReference>